<evidence type="ECO:0000313" key="3">
    <source>
        <dbReference type="EMBL" id="MFC4107872.1"/>
    </source>
</evidence>
<evidence type="ECO:0000313" key="4">
    <source>
        <dbReference type="Proteomes" id="UP001595868"/>
    </source>
</evidence>
<comment type="caution">
    <text evidence="3">The sequence shown here is derived from an EMBL/GenBank/DDBJ whole genome shotgun (WGS) entry which is preliminary data.</text>
</comment>
<dbReference type="SMART" id="SM00530">
    <property type="entry name" value="HTH_XRE"/>
    <property type="match status" value="1"/>
</dbReference>
<dbReference type="PROSITE" id="PS50943">
    <property type="entry name" value="HTH_CROC1"/>
    <property type="match status" value="1"/>
</dbReference>
<gene>
    <name evidence="3" type="ORF">ACFOX0_18310</name>
</gene>
<dbReference type="SUPFAM" id="SSF47413">
    <property type="entry name" value="lambda repressor-like DNA-binding domains"/>
    <property type="match status" value="1"/>
</dbReference>
<dbReference type="Proteomes" id="UP001595868">
    <property type="component" value="Unassembled WGS sequence"/>
</dbReference>
<organism evidence="3 4">
    <name type="scientific">Micromonospora zhanjiangensis</name>
    <dbReference type="NCBI Taxonomy" id="1522057"/>
    <lineage>
        <taxon>Bacteria</taxon>
        <taxon>Bacillati</taxon>
        <taxon>Actinomycetota</taxon>
        <taxon>Actinomycetes</taxon>
        <taxon>Micromonosporales</taxon>
        <taxon>Micromonosporaceae</taxon>
        <taxon>Micromonospora</taxon>
    </lineage>
</organism>
<evidence type="ECO:0000259" key="2">
    <source>
        <dbReference type="PROSITE" id="PS50943"/>
    </source>
</evidence>
<accession>A0ABV8KPK6</accession>
<dbReference type="Pfam" id="PF13560">
    <property type="entry name" value="HTH_31"/>
    <property type="match status" value="1"/>
</dbReference>
<name>A0ABV8KPK6_9ACTN</name>
<dbReference type="InterPro" id="IPR001387">
    <property type="entry name" value="Cro/C1-type_HTH"/>
</dbReference>
<dbReference type="CDD" id="cd00093">
    <property type="entry name" value="HTH_XRE"/>
    <property type="match status" value="1"/>
</dbReference>
<dbReference type="InterPro" id="IPR010982">
    <property type="entry name" value="Lambda_DNA-bd_dom_sf"/>
</dbReference>
<feature type="compositionally biased region" description="Basic and acidic residues" evidence="1">
    <location>
        <begin position="1"/>
        <end position="14"/>
    </location>
</feature>
<keyword evidence="4" id="KW-1185">Reference proteome</keyword>
<evidence type="ECO:0000256" key="1">
    <source>
        <dbReference type="SAM" id="MobiDB-lite"/>
    </source>
</evidence>
<dbReference type="EMBL" id="JBHSBN010000011">
    <property type="protein sequence ID" value="MFC4107872.1"/>
    <property type="molecule type" value="Genomic_DNA"/>
</dbReference>
<reference evidence="4" key="1">
    <citation type="journal article" date="2019" name="Int. J. Syst. Evol. Microbiol.">
        <title>The Global Catalogue of Microorganisms (GCM) 10K type strain sequencing project: providing services to taxonomists for standard genome sequencing and annotation.</title>
        <authorList>
            <consortium name="The Broad Institute Genomics Platform"/>
            <consortium name="The Broad Institute Genome Sequencing Center for Infectious Disease"/>
            <person name="Wu L."/>
            <person name="Ma J."/>
        </authorList>
    </citation>
    <scope>NUCLEOTIDE SEQUENCE [LARGE SCALE GENOMIC DNA]</scope>
    <source>
        <strain evidence="4">2902at01</strain>
    </source>
</reference>
<dbReference type="Gene3D" id="1.10.260.40">
    <property type="entry name" value="lambda repressor-like DNA-binding domains"/>
    <property type="match status" value="1"/>
</dbReference>
<protein>
    <submittedName>
        <fullName evidence="3">Helix-turn-helix domain-containing protein</fullName>
    </submittedName>
</protein>
<dbReference type="RefSeq" id="WP_377547361.1">
    <property type="nucleotide sequence ID" value="NZ_JBHSBN010000011.1"/>
</dbReference>
<sequence length="499" mass="55887">MANPDRKATGDVSHHKQPPKPPPGLWERPDVVQLLADRDIGAVVRIFRKWTGASQTDVGMLVGLPQPHISEIERGSRKVTSLELVERFAEGLQIPRKLVGLADADIENMPEQGVVAESRRQWLRTRQSLGLHRGALTQLVSNIYPEAIRLGNTGMLMPARWRLAKPADLADVRLRWQESTPRPLITGAEREARRVRPLVTPTREYTRYHRAMRELARPRLFENRLTYRLLDVAPEGDDQQPCLELSLTLGEMCYFDMIDVGETLAHEVALVAVNDKDQIRPEEVRWENLSFRRLIRDPFELASYPLMTSISTLTVRSSRAGSTFFLLRRNPAKVAIAGGMLSVFPTGVFQPASVLPVPESPDFDLWRNVMREYSEEFLGNPEHDGDGPPIDYATEEPFRTLDAARRAGHIRVFALGAGVDALNYVGDLLTVAVFEASTFDSLFGEMVDENDEGEVDAEEFSFDGPTIHRLLTSESMAPSGAACLHLAWEHREVILSGAA</sequence>
<feature type="domain" description="HTH cro/C1-type" evidence="2">
    <location>
        <begin position="54"/>
        <end position="99"/>
    </location>
</feature>
<feature type="region of interest" description="Disordered" evidence="1">
    <location>
        <begin position="1"/>
        <end position="27"/>
    </location>
</feature>
<proteinExistence type="predicted"/>